<dbReference type="InterPro" id="IPR036457">
    <property type="entry name" value="PPM-type-like_dom_sf"/>
</dbReference>
<dbReference type="EC" id="3.1.3.16" evidence="1"/>
<keyword evidence="4" id="KW-1185">Reference proteome</keyword>
<dbReference type="EMBL" id="JAAARO010000021">
    <property type="protein sequence ID" value="KAF5728397.1"/>
    <property type="molecule type" value="Genomic_DNA"/>
</dbReference>
<keyword evidence="1" id="KW-0464">Manganese</keyword>
<dbReference type="SUPFAM" id="SSF81606">
    <property type="entry name" value="PP2C-like"/>
    <property type="match status" value="1"/>
</dbReference>
<comment type="caution">
    <text evidence="3">The sequence shown here is derived from an EMBL/GenBank/DDBJ whole genome shotgun (WGS) entry which is preliminary data.</text>
</comment>
<dbReference type="OrthoDB" id="60843at2759"/>
<keyword evidence="1" id="KW-0904">Protein phosphatase</keyword>
<dbReference type="SMART" id="SM00332">
    <property type="entry name" value="PP2Cc"/>
    <property type="match status" value="1"/>
</dbReference>
<name>A0A7J7C3F6_TRIWF</name>
<dbReference type="PANTHER" id="PTHR12320">
    <property type="entry name" value="PROTEIN PHOSPHATASE 2C"/>
    <property type="match status" value="1"/>
</dbReference>
<dbReference type="GO" id="GO:0046872">
    <property type="term" value="F:metal ion binding"/>
    <property type="evidence" value="ECO:0007669"/>
    <property type="project" value="UniProtKB-UniRule"/>
</dbReference>
<keyword evidence="1" id="KW-0378">Hydrolase</keyword>
<dbReference type="AlphaFoldDB" id="A0A7J7C3F6"/>
<comment type="cofactor">
    <cofactor evidence="1">
        <name>Mg(2+)</name>
        <dbReference type="ChEBI" id="CHEBI:18420"/>
    </cofactor>
</comment>
<evidence type="ECO:0000259" key="2">
    <source>
        <dbReference type="PROSITE" id="PS51746"/>
    </source>
</evidence>
<comment type="catalytic activity">
    <reaction evidence="1">
        <text>O-phospho-L-threonyl-[protein] + H2O = L-threonyl-[protein] + phosphate</text>
        <dbReference type="Rhea" id="RHEA:47004"/>
        <dbReference type="Rhea" id="RHEA-COMP:11060"/>
        <dbReference type="Rhea" id="RHEA-COMP:11605"/>
        <dbReference type="ChEBI" id="CHEBI:15377"/>
        <dbReference type="ChEBI" id="CHEBI:30013"/>
        <dbReference type="ChEBI" id="CHEBI:43474"/>
        <dbReference type="ChEBI" id="CHEBI:61977"/>
        <dbReference type="EC" id="3.1.3.16"/>
    </reaction>
</comment>
<comment type="cofactor">
    <cofactor evidence="1">
        <name>Mn(2+)</name>
        <dbReference type="ChEBI" id="CHEBI:29035"/>
    </cofactor>
</comment>
<protein>
    <recommendedName>
        <fullName evidence="1">Protein phosphatase</fullName>
        <ecNumber evidence="1">3.1.3.16</ecNumber>
    </recommendedName>
</protein>
<dbReference type="GO" id="GO:0004722">
    <property type="term" value="F:protein serine/threonine phosphatase activity"/>
    <property type="evidence" value="ECO:0007669"/>
    <property type="project" value="UniProtKB-EC"/>
</dbReference>
<sequence length="265" mass="28895">MAYIPNFTRINTGVFDSTDGRLKMVSGVCYLPRNCNLPKSSEQDAYFVCDEEGAIGVADGADHAGDYARELMTRSVYAVQDEFQTKGGVVNLRKALNKAFSNTKSKGSSTVCMVTLQGSHIHGINVGNSGFEIFRDSKFQCRSAIQRRGVDDTFRLGNSSMCDKPNCAQQMRVTVKDGDVVVVGTDGLFDNVASKEIEDILEKEPTKDNSPEHLARKIAELALHNSMDKSILTPFAEACQEAGYNYVGGKVDDITVIVGLIQKAD</sequence>
<accession>A0A7J7C3F6</accession>
<dbReference type="Gene3D" id="3.60.40.10">
    <property type="entry name" value="PPM-type phosphatase domain"/>
    <property type="match status" value="1"/>
</dbReference>
<comment type="similarity">
    <text evidence="1">Belongs to the PP2C family.</text>
</comment>
<dbReference type="PANTHER" id="PTHR12320:SF14">
    <property type="entry name" value="PROTEIN PHOSPHATASE"/>
    <property type="match status" value="1"/>
</dbReference>
<gene>
    <name evidence="3" type="ORF">HS088_TW21G00544</name>
</gene>
<feature type="domain" description="PPM-type phosphatase" evidence="2">
    <location>
        <begin position="25"/>
        <end position="261"/>
    </location>
</feature>
<evidence type="ECO:0000256" key="1">
    <source>
        <dbReference type="RuleBase" id="RU366020"/>
    </source>
</evidence>
<organism evidence="3 4">
    <name type="scientific">Tripterygium wilfordii</name>
    <name type="common">Thunder God vine</name>
    <dbReference type="NCBI Taxonomy" id="458696"/>
    <lineage>
        <taxon>Eukaryota</taxon>
        <taxon>Viridiplantae</taxon>
        <taxon>Streptophyta</taxon>
        <taxon>Embryophyta</taxon>
        <taxon>Tracheophyta</taxon>
        <taxon>Spermatophyta</taxon>
        <taxon>Magnoliopsida</taxon>
        <taxon>eudicotyledons</taxon>
        <taxon>Gunneridae</taxon>
        <taxon>Pentapetalae</taxon>
        <taxon>rosids</taxon>
        <taxon>fabids</taxon>
        <taxon>Celastrales</taxon>
        <taxon>Celastraceae</taxon>
        <taxon>Tripterygium</taxon>
    </lineage>
</organism>
<evidence type="ECO:0000313" key="3">
    <source>
        <dbReference type="EMBL" id="KAF5728397.1"/>
    </source>
</evidence>
<dbReference type="InterPro" id="IPR001932">
    <property type="entry name" value="PPM-type_phosphatase-like_dom"/>
</dbReference>
<comment type="catalytic activity">
    <reaction evidence="1">
        <text>O-phospho-L-seryl-[protein] + H2O = L-seryl-[protein] + phosphate</text>
        <dbReference type="Rhea" id="RHEA:20629"/>
        <dbReference type="Rhea" id="RHEA-COMP:9863"/>
        <dbReference type="Rhea" id="RHEA-COMP:11604"/>
        <dbReference type="ChEBI" id="CHEBI:15377"/>
        <dbReference type="ChEBI" id="CHEBI:29999"/>
        <dbReference type="ChEBI" id="CHEBI:43474"/>
        <dbReference type="ChEBI" id="CHEBI:83421"/>
        <dbReference type="EC" id="3.1.3.16"/>
    </reaction>
</comment>
<proteinExistence type="inferred from homology"/>
<dbReference type="InParanoid" id="A0A7J7C3F6"/>
<dbReference type="SMART" id="SM00331">
    <property type="entry name" value="PP2C_SIG"/>
    <property type="match status" value="1"/>
</dbReference>
<keyword evidence="1" id="KW-0460">Magnesium</keyword>
<dbReference type="Proteomes" id="UP000593562">
    <property type="component" value="Unassembled WGS sequence"/>
</dbReference>
<dbReference type="PROSITE" id="PS51746">
    <property type="entry name" value="PPM_2"/>
    <property type="match status" value="1"/>
</dbReference>
<dbReference type="InterPro" id="IPR039123">
    <property type="entry name" value="PPTC7"/>
</dbReference>
<reference evidence="3 4" key="1">
    <citation type="journal article" date="2020" name="Nat. Commun.">
        <title>Genome of Tripterygium wilfordii and identification of cytochrome P450 involved in triptolide biosynthesis.</title>
        <authorList>
            <person name="Tu L."/>
            <person name="Su P."/>
            <person name="Zhang Z."/>
            <person name="Gao L."/>
            <person name="Wang J."/>
            <person name="Hu T."/>
            <person name="Zhou J."/>
            <person name="Zhang Y."/>
            <person name="Zhao Y."/>
            <person name="Liu Y."/>
            <person name="Song Y."/>
            <person name="Tong Y."/>
            <person name="Lu Y."/>
            <person name="Yang J."/>
            <person name="Xu C."/>
            <person name="Jia M."/>
            <person name="Peters R.J."/>
            <person name="Huang L."/>
            <person name="Gao W."/>
        </authorList>
    </citation>
    <scope>NUCLEOTIDE SEQUENCE [LARGE SCALE GENOMIC DNA]</scope>
    <source>
        <strain evidence="4">cv. XIE 37</strain>
        <tissue evidence="3">Leaf</tissue>
    </source>
</reference>
<evidence type="ECO:0000313" key="4">
    <source>
        <dbReference type="Proteomes" id="UP000593562"/>
    </source>
</evidence>
<keyword evidence="1" id="KW-0479">Metal-binding</keyword>